<dbReference type="OrthoDB" id="9812495at2"/>
<dbReference type="GO" id="GO:0003677">
    <property type="term" value="F:DNA binding"/>
    <property type="evidence" value="ECO:0007669"/>
    <property type="project" value="InterPro"/>
</dbReference>
<sequence>MTESVTTEQKVYSGQLGPKYRVILPRAVRDALHVEEGDTLMYVVEGERVQLTTRRQLAQELYGSLAEGDGRDFTQEHLEERRAEAQREKP</sequence>
<dbReference type="STRING" id="695939.SAMN00790413_03914"/>
<dbReference type="SMART" id="SM00966">
    <property type="entry name" value="SpoVT_AbrB"/>
    <property type="match status" value="1"/>
</dbReference>
<dbReference type="EMBL" id="FWWU01000001">
    <property type="protein sequence ID" value="SMB77781.1"/>
    <property type="molecule type" value="Genomic_DNA"/>
</dbReference>
<proteinExistence type="predicted"/>
<dbReference type="Proteomes" id="UP000192582">
    <property type="component" value="Unassembled WGS sequence"/>
</dbReference>
<protein>
    <submittedName>
        <fullName evidence="3">Antidote-toxin recognition MazE, antitoxin</fullName>
    </submittedName>
</protein>
<evidence type="ECO:0000313" key="4">
    <source>
        <dbReference type="Proteomes" id="UP000192582"/>
    </source>
</evidence>
<dbReference type="RefSeq" id="WP_084044972.1">
    <property type="nucleotide sequence ID" value="NZ_FWWU01000001.1"/>
</dbReference>
<dbReference type="AlphaFoldDB" id="A0A1W1UAE0"/>
<evidence type="ECO:0000256" key="1">
    <source>
        <dbReference type="SAM" id="MobiDB-lite"/>
    </source>
</evidence>
<gene>
    <name evidence="3" type="ORF">SAMN00790413_03914</name>
</gene>
<dbReference type="SUPFAM" id="SSF89447">
    <property type="entry name" value="AbrB/MazE/MraZ-like"/>
    <property type="match status" value="1"/>
</dbReference>
<dbReference type="InterPro" id="IPR037914">
    <property type="entry name" value="SpoVT-AbrB_sf"/>
</dbReference>
<feature type="domain" description="SpoVT-AbrB" evidence="2">
    <location>
        <begin position="14"/>
        <end position="59"/>
    </location>
</feature>
<organism evidence="3 4">
    <name type="scientific">Deinococcus hopiensis KR-140</name>
    <dbReference type="NCBI Taxonomy" id="695939"/>
    <lineage>
        <taxon>Bacteria</taxon>
        <taxon>Thermotogati</taxon>
        <taxon>Deinococcota</taxon>
        <taxon>Deinococci</taxon>
        <taxon>Deinococcales</taxon>
        <taxon>Deinococcaceae</taxon>
        <taxon>Deinococcus</taxon>
    </lineage>
</organism>
<evidence type="ECO:0000313" key="3">
    <source>
        <dbReference type="EMBL" id="SMB77781.1"/>
    </source>
</evidence>
<dbReference type="Gene3D" id="2.10.260.10">
    <property type="match status" value="1"/>
</dbReference>
<keyword evidence="4" id="KW-1185">Reference proteome</keyword>
<dbReference type="InterPro" id="IPR007159">
    <property type="entry name" value="SpoVT-AbrB_dom"/>
</dbReference>
<feature type="region of interest" description="Disordered" evidence="1">
    <location>
        <begin position="68"/>
        <end position="90"/>
    </location>
</feature>
<accession>A0A1W1UAE0</accession>
<dbReference type="Pfam" id="PF04014">
    <property type="entry name" value="MazE_antitoxin"/>
    <property type="match status" value="1"/>
</dbReference>
<name>A0A1W1UAE0_9DEIO</name>
<reference evidence="3 4" key="1">
    <citation type="submission" date="2017-04" db="EMBL/GenBank/DDBJ databases">
        <authorList>
            <person name="Afonso C.L."/>
            <person name="Miller P.J."/>
            <person name="Scott M.A."/>
            <person name="Spackman E."/>
            <person name="Goraichik I."/>
            <person name="Dimitrov K.M."/>
            <person name="Suarez D.L."/>
            <person name="Swayne D.E."/>
        </authorList>
    </citation>
    <scope>NUCLEOTIDE SEQUENCE [LARGE SCALE GENOMIC DNA]</scope>
    <source>
        <strain evidence="3 4">KR-140</strain>
    </source>
</reference>
<evidence type="ECO:0000259" key="2">
    <source>
        <dbReference type="SMART" id="SM00966"/>
    </source>
</evidence>